<evidence type="ECO:0000313" key="1">
    <source>
        <dbReference type="EMBL" id="TCO43383.1"/>
    </source>
</evidence>
<sequence>MPAKIPSVACRPVSLAEYVEHIEAEVDFRDRDSIIASAPMLQRLAANKNFLGDWLIDQLSADASEFQRGNDYNYQSIVLRVTDDYMLRVNFWVPEAHIAKHGARETMAFGYDAYHNHNFNLLTVGYSGSGYATDIYRMREPFRAHEIGDVPELAALGRWHLGRGEVMFYDAFADVHSQIAPAELSVSINLMTHSTRDTWPQYMFDTRTMAITGIVGSPLDARIHLLTLAKPMVPGVANEALQELARTDPSPRLRKLAADALDDRFTGWR</sequence>
<dbReference type="EMBL" id="SLWQ01000001">
    <property type="protein sequence ID" value="TCO43383.1"/>
    <property type="molecule type" value="Genomic_DNA"/>
</dbReference>
<dbReference type="OrthoDB" id="8778913at2"/>
<dbReference type="AlphaFoldDB" id="A0A4R2IF92"/>
<dbReference type="RefSeq" id="WP_131993756.1">
    <property type="nucleotide sequence ID" value="NZ_SLWQ01000001.1"/>
</dbReference>
<organism evidence="1 2">
    <name type="scientific">Dokdonella fugitiva</name>
    <dbReference type="NCBI Taxonomy" id="328517"/>
    <lineage>
        <taxon>Bacteria</taxon>
        <taxon>Pseudomonadati</taxon>
        <taxon>Pseudomonadota</taxon>
        <taxon>Gammaproteobacteria</taxon>
        <taxon>Lysobacterales</taxon>
        <taxon>Rhodanobacteraceae</taxon>
        <taxon>Dokdonella</taxon>
    </lineage>
</organism>
<protein>
    <submittedName>
        <fullName evidence="1">Uncharacterized protein</fullName>
    </submittedName>
</protein>
<gene>
    <name evidence="1" type="ORF">EV148_101807</name>
</gene>
<keyword evidence="2" id="KW-1185">Reference proteome</keyword>
<accession>A0A4R2IF92</accession>
<dbReference type="Proteomes" id="UP000294862">
    <property type="component" value="Unassembled WGS sequence"/>
</dbReference>
<reference evidence="1 2" key="1">
    <citation type="journal article" date="2015" name="Stand. Genomic Sci.">
        <title>Genomic Encyclopedia of Bacterial and Archaeal Type Strains, Phase III: the genomes of soil and plant-associated and newly described type strains.</title>
        <authorList>
            <person name="Whitman W.B."/>
            <person name="Woyke T."/>
            <person name="Klenk H.P."/>
            <person name="Zhou Y."/>
            <person name="Lilburn T.G."/>
            <person name="Beck B.J."/>
            <person name="De Vos P."/>
            <person name="Vandamme P."/>
            <person name="Eisen J.A."/>
            <person name="Garrity G."/>
            <person name="Hugenholtz P."/>
            <person name="Kyrpides N.C."/>
        </authorList>
    </citation>
    <scope>NUCLEOTIDE SEQUENCE [LARGE SCALE GENOMIC DNA]</scope>
    <source>
        <strain evidence="1 2">A3</strain>
    </source>
</reference>
<evidence type="ECO:0000313" key="2">
    <source>
        <dbReference type="Proteomes" id="UP000294862"/>
    </source>
</evidence>
<name>A0A4R2IF92_9GAMM</name>
<proteinExistence type="predicted"/>
<comment type="caution">
    <text evidence="1">The sequence shown here is derived from an EMBL/GenBank/DDBJ whole genome shotgun (WGS) entry which is preliminary data.</text>
</comment>